<evidence type="ECO:0000256" key="5">
    <source>
        <dbReference type="RuleBase" id="RU003693"/>
    </source>
</evidence>
<evidence type="ECO:0000256" key="4">
    <source>
        <dbReference type="ARBA" id="ARBA00022898"/>
    </source>
</evidence>
<dbReference type="STRING" id="1094558.ME5_01000"/>
<protein>
    <recommendedName>
        <fullName evidence="6">Aminotransferase class I/classII large domain-containing protein</fullName>
    </recommendedName>
</protein>
<evidence type="ECO:0000313" key="7">
    <source>
        <dbReference type="EMBL" id="EJF90599.1"/>
    </source>
</evidence>
<dbReference type="Proteomes" id="UP000008952">
    <property type="component" value="Unassembled WGS sequence"/>
</dbReference>
<dbReference type="GO" id="GO:0030170">
    <property type="term" value="F:pyridoxal phosphate binding"/>
    <property type="evidence" value="ECO:0007669"/>
    <property type="project" value="InterPro"/>
</dbReference>
<dbReference type="PATRIC" id="fig|1094558.3.peg.1092"/>
<dbReference type="PROSITE" id="PS00599">
    <property type="entry name" value="AA_TRANSFER_CLASS_2"/>
    <property type="match status" value="1"/>
</dbReference>
<dbReference type="EMBL" id="AIMB01000007">
    <property type="protein sequence ID" value="EJF90599.1"/>
    <property type="molecule type" value="Genomic_DNA"/>
</dbReference>
<dbReference type="HOGENOM" id="CLU_1412742_0_0_5"/>
<sequence length="192" mass="21319">MITNGVAIDALLGLTLRQYMNLGDVAVNSLGGYPTFDYHVHGYGGKIVFVAYKIGYVDLDGLAHAAYKHYAKIVYLANPDNPLGTWHDKNAIVKFIEKLCPETLCILDEADGGFVSIDTKLSEQTTWPNVLRMRTFSKAYGLAGLRCGYAFADKKLINPIHKICDHFSVNRLAHAAVKQALLDQIYLKEILI</sequence>
<dbReference type="PANTHER" id="PTHR42885">
    <property type="entry name" value="HISTIDINOL-PHOSPHATE AMINOTRANSFERASE-RELATED"/>
    <property type="match status" value="1"/>
</dbReference>
<dbReference type="InterPro" id="IPR015421">
    <property type="entry name" value="PyrdxlP-dep_Trfase_major"/>
</dbReference>
<gene>
    <name evidence="7" type="ORF">ME5_01000</name>
</gene>
<evidence type="ECO:0000256" key="3">
    <source>
        <dbReference type="ARBA" id="ARBA00022679"/>
    </source>
</evidence>
<evidence type="ECO:0000259" key="6">
    <source>
        <dbReference type="Pfam" id="PF00155"/>
    </source>
</evidence>
<reference evidence="7 8" key="1">
    <citation type="submission" date="2012-03" db="EMBL/GenBank/DDBJ databases">
        <title>The Genome Sequence of Bartonella tamiae Th239.</title>
        <authorList>
            <consortium name="The Broad Institute Genome Sequencing Platform"/>
            <consortium name="The Broad Institute Genome Sequencing Center for Infectious Disease"/>
            <person name="Feldgarden M."/>
            <person name="Kirby J."/>
            <person name="Kosoy M."/>
            <person name="Birtles R."/>
            <person name="Probert W.S."/>
            <person name="Chiaraviglio L."/>
            <person name="Young S.K."/>
            <person name="Zeng Q."/>
            <person name="Gargeya S."/>
            <person name="Fitzgerald M."/>
            <person name="Haas B."/>
            <person name="Abouelleil A."/>
            <person name="Alvarado L."/>
            <person name="Arachchi H.M."/>
            <person name="Berlin A."/>
            <person name="Chapman S.B."/>
            <person name="Gearin G."/>
            <person name="Goldberg J."/>
            <person name="Griggs A."/>
            <person name="Gujja S."/>
            <person name="Hansen M."/>
            <person name="Heiman D."/>
            <person name="Howarth C."/>
            <person name="Larimer J."/>
            <person name="Lui A."/>
            <person name="MacDonald P.J.P."/>
            <person name="McCowen C."/>
            <person name="Montmayeur A."/>
            <person name="Murphy C."/>
            <person name="Neiman D."/>
            <person name="Pearson M."/>
            <person name="Priest M."/>
            <person name="Roberts A."/>
            <person name="Saif S."/>
            <person name="Shea T."/>
            <person name="Sisk P."/>
            <person name="Stolte C."/>
            <person name="Sykes S."/>
            <person name="Wortman J."/>
            <person name="Nusbaum C."/>
            <person name="Birren B."/>
        </authorList>
    </citation>
    <scope>NUCLEOTIDE SEQUENCE [LARGE SCALE GENOMIC DNA]</scope>
    <source>
        <strain evidence="7 8">Th239</strain>
    </source>
</reference>
<keyword evidence="2" id="KW-0032">Aminotransferase</keyword>
<comment type="caution">
    <text evidence="7">The sequence shown here is derived from an EMBL/GenBank/DDBJ whole genome shotgun (WGS) entry which is preliminary data.</text>
</comment>
<dbReference type="GO" id="GO:0008483">
    <property type="term" value="F:transaminase activity"/>
    <property type="evidence" value="ECO:0007669"/>
    <property type="project" value="UniProtKB-KW"/>
</dbReference>
<name>J0R4K8_9HYPH</name>
<dbReference type="AlphaFoldDB" id="J0R4K8"/>
<dbReference type="eggNOG" id="COG0079">
    <property type="taxonomic scope" value="Bacteria"/>
</dbReference>
<dbReference type="InterPro" id="IPR004839">
    <property type="entry name" value="Aminotransferase_I/II_large"/>
</dbReference>
<keyword evidence="3" id="KW-0808">Transferase</keyword>
<evidence type="ECO:0000256" key="1">
    <source>
        <dbReference type="ARBA" id="ARBA00001933"/>
    </source>
</evidence>
<dbReference type="PANTHER" id="PTHR42885:SF2">
    <property type="entry name" value="HISTIDINOL-PHOSPHATE AMINOTRANSFERASE"/>
    <property type="match status" value="1"/>
</dbReference>
<dbReference type="Gene3D" id="3.40.640.10">
    <property type="entry name" value="Type I PLP-dependent aspartate aminotransferase-like (Major domain)"/>
    <property type="match status" value="1"/>
</dbReference>
<accession>J0R4K8</accession>
<dbReference type="Pfam" id="PF00155">
    <property type="entry name" value="Aminotran_1_2"/>
    <property type="match status" value="1"/>
</dbReference>
<keyword evidence="8" id="KW-1185">Reference proteome</keyword>
<keyword evidence="4 5" id="KW-0663">Pyridoxal phosphate</keyword>
<organism evidence="7 8">
    <name type="scientific">Bartonella tamiae Th239</name>
    <dbReference type="NCBI Taxonomy" id="1094558"/>
    <lineage>
        <taxon>Bacteria</taxon>
        <taxon>Pseudomonadati</taxon>
        <taxon>Pseudomonadota</taxon>
        <taxon>Alphaproteobacteria</taxon>
        <taxon>Hyphomicrobiales</taxon>
        <taxon>Bartonellaceae</taxon>
        <taxon>Bartonella</taxon>
    </lineage>
</organism>
<proteinExistence type="inferred from homology"/>
<dbReference type="CDD" id="cd00609">
    <property type="entry name" value="AAT_like"/>
    <property type="match status" value="1"/>
</dbReference>
<evidence type="ECO:0000313" key="8">
    <source>
        <dbReference type="Proteomes" id="UP000008952"/>
    </source>
</evidence>
<comment type="cofactor">
    <cofactor evidence="1 5">
        <name>pyridoxal 5'-phosphate</name>
        <dbReference type="ChEBI" id="CHEBI:597326"/>
    </cofactor>
</comment>
<dbReference type="InterPro" id="IPR001917">
    <property type="entry name" value="Aminotrans_II_pyridoxalP_BS"/>
</dbReference>
<dbReference type="SUPFAM" id="SSF53383">
    <property type="entry name" value="PLP-dependent transferases"/>
    <property type="match status" value="1"/>
</dbReference>
<evidence type="ECO:0000256" key="2">
    <source>
        <dbReference type="ARBA" id="ARBA00022576"/>
    </source>
</evidence>
<comment type="similarity">
    <text evidence="5">Belongs to the class-II pyridoxal-phosphate-dependent aminotransferase family.</text>
</comment>
<feature type="domain" description="Aminotransferase class I/classII large" evidence="6">
    <location>
        <begin position="9"/>
        <end position="185"/>
    </location>
</feature>
<dbReference type="InterPro" id="IPR015424">
    <property type="entry name" value="PyrdxlP-dep_Trfase"/>
</dbReference>